<dbReference type="OrthoDB" id="435240at2759"/>
<comment type="cofactor">
    <cofactor evidence="1">
        <name>FAD</name>
        <dbReference type="ChEBI" id="CHEBI:57692"/>
    </cofactor>
</comment>
<feature type="region of interest" description="Disordered" evidence="6">
    <location>
        <begin position="927"/>
        <end position="1022"/>
    </location>
</feature>
<reference evidence="10 11" key="1">
    <citation type="submission" date="2015-06" db="EMBL/GenBank/DDBJ databases">
        <title>Talaromyces atroroseus IBT 11181 draft genome.</title>
        <authorList>
            <person name="Rasmussen K.B."/>
            <person name="Rasmussen S."/>
            <person name="Petersen B."/>
            <person name="Sicheritz-Ponten T."/>
            <person name="Mortensen U.H."/>
            <person name="Thrane U."/>
        </authorList>
    </citation>
    <scope>NUCLEOTIDE SEQUENCE [LARGE SCALE GENOMIC DNA]</scope>
    <source>
        <strain evidence="10 11">IBT 11181</strain>
    </source>
</reference>
<dbReference type="EMBL" id="LFMY01000004">
    <property type="protein sequence ID" value="OKL61074.1"/>
    <property type="molecule type" value="Genomic_DNA"/>
</dbReference>
<dbReference type="RefSeq" id="XP_020121195.1">
    <property type="nucleotide sequence ID" value="XM_020265781.1"/>
</dbReference>
<evidence type="ECO:0000256" key="2">
    <source>
        <dbReference type="ARBA" id="ARBA00009347"/>
    </source>
</evidence>
<dbReference type="GO" id="GO:0003995">
    <property type="term" value="F:acyl-CoA dehydrogenase activity"/>
    <property type="evidence" value="ECO:0007669"/>
    <property type="project" value="TreeGrafter"/>
</dbReference>
<feature type="domain" description="Acyl-CoA dehydrogenase/oxidase N-terminal" evidence="9">
    <location>
        <begin position="42"/>
        <end position="165"/>
    </location>
</feature>
<dbReference type="Gene3D" id="1.25.40.20">
    <property type="entry name" value="Ankyrin repeat-containing domain"/>
    <property type="match status" value="1"/>
</dbReference>
<feature type="compositionally biased region" description="Polar residues" evidence="6">
    <location>
        <begin position="891"/>
        <end position="904"/>
    </location>
</feature>
<sequence>MKRILAKVASAPWHHVGSAKHHSRFFSTSKRHRQLMDLTGFTEEQLMVRKAVSQICSHFPSSYWQECDQQEKDPKEFHAALAKDGWLGIALPEELGGSGLDRYFRPKLSPQGISEATVMMQTITQSGAGMAGAQSIHANIYATQPLAKFGTKEQVEKVIPNIINGTWRTCFGVTEPNTGLDTLRLKTMATRTDNAYLVSGQKIWITCAQAASLMILLARTTPLEEVQKPNDGLSMFAINLDRENPGLELKKIKKMGARAVDANEVFFDNYEIFADTLVGKEGDGFRIILHGMNAERCLLAGEALGLGYAALDKASRYANERSVFGRPIGTNQGIAHPLADVYMRLEAAKLATYHAARMFDASKTDSSISFKTVGIACNSAKYLAAEAAYSACERAVMTHGGMGYAVEFDVERWFRECFIPRIAPPPSPPGCSVNPAHSSLLTEKITNEMVDAEEQVRSPADSAGGDDAGHSGAAKGSAVKDKECQYCHQAFTSSSLGRHLDQYLFKKKPDGIHDVDEIRRIRSSITRRQARTSNKHESPDVGVRKGHNDSPDGGAHDPAARLRDTPRFLFNTPSWHATGVINDLPESTTQDVVNSSRTPMPQPQTVATSSLDYTRNSKAKDADTVRALELALQEVLDNIRAATTISRARLSPFDFDVQSESYPALVLKLLPPPPALFATHPFATPTSFPMEPPGVSQVEVVRHALRAHIEQWRNGQLAAADTGNSGGRSKNNQVNDPSVINRTAQQHDEISSRHLDLAYQNWMVLPADVKKDAWQLELTRAFVRESEKRKDLEGQLTRVQQEANQLRAQVERLGSCQWPREFALFPPDMLPLSRDAARELDALDSSTANAGSSRWDYDNIVAKWKRVVMHDKSMGRVGVGSYRGGTDEPATESTATRSNMNTSSSEINNEFSAFGYVSQTSAAATTSAGGGAAAMPTQQQTSPYDLSHQQTTYSTHPAKRQRLMNGSGKDMVSSQAETEHYGSGGPQQLANGNTTAWSPNSVQSLLTSSNPPSSSVPAHTNAYDVGVTDDDGTVLYEEAYGGLLKTIVRHNDLAKLTQYLRKRVNAIKGHVKVYYWDPFYVAAESGSTEALDLLFKHYNDHLTDTGSIPMIPLEKRQLHLLHVACLHARIETALYLLDTQPGLASLHARNGDRQTPLISTASSLTHMPHYHEEDDDLELRSHKARAEELPLEM</sequence>
<feature type="domain" description="Acyl-CoA dehydrogenase/oxidase C-terminal" evidence="7">
    <location>
        <begin position="282"/>
        <end position="422"/>
    </location>
</feature>
<feature type="compositionally biased region" description="Polar residues" evidence="6">
    <location>
        <begin position="936"/>
        <end position="955"/>
    </location>
</feature>
<dbReference type="InterPro" id="IPR036770">
    <property type="entry name" value="Ankyrin_rpt-contain_sf"/>
</dbReference>
<dbReference type="InterPro" id="IPR046373">
    <property type="entry name" value="Acyl-CoA_Oxase/DH_mid-dom_sf"/>
</dbReference>
<feature type="compositionally biased region" description="Basic and acidic residues" evidence="6">
    <location>
        <begin position="534"/>
        <end position="560"/>
    </location>
</feature>
<organism evidence="10 11">
    <name type="scientific">Talaromyces atroroseus</name>
    <dbReference type="NCBI Taxonomy" id="1441469"/>
    <lineage>
        <taxon>Eukaryota</taxon>
        <taxon>Fungi</taxon>
        <taxon>Dikarya</taxon>
        <taxon>Ascomycota</taxon>
        <taxon>Pezizomycotina</taxon>
        <taxon>Eurotiomycetes</taxon>
        <taxon>Eurotiomycetidae</taxon>
        <taxon>Eurotiales</taxon>
        <taxon>Trichocomaceae</taxon>
        <taxon>Talaromyces</taxon>
        <taxon>Talaromyces sect. Trachyspermi</taxon>
    </lineage>
</organism>
<keyword evidence="3" id="KW-0285">Flavoprotein</keyword>
<evidence type="ECO:0000259" key="7">
    <source>
        <dbReference type="Pfam" id="PF00441"/>
    </source>
</evidence>
<name>A0A225ART8_TALAT</name>
<gene>
    <name evidence="10" type="ORF">UA08_03476</name>
</gene>
<dbReference type="Gene3D" id="2.40.110.10">
    <property type="entry name" value="Butyryl-CoA Dehydrogenase, subunit A, domain 2"/>
    <property type="match status" value="1"/>
</dbReference>
<dbReference type="FunFam" id="2.40.110.10:FF:000014">
    <property type="entry name" value="Probable acyl-CoA dehydrogenase"/>
    <property type="match status" value="1"/>
</dbReference>
<feature type="compositionally biased region" description="Polar residues" evidence="6">
    <location>
        <begin position="986"/>
        <end position="1003"/>
    </location>
</feature>
<feature type="region of interest" description="Disordered" evidence="6">
    <location>
        <begin position="524"/>
        <end position="560"/>
    </location>
</feature>
<dbReference type="InterPro" id="IPR037069">
    <property type="entry name" value="AcylCoA_DH/ox_N_sf"/>
</dbReference>
<dbReference type="STRING" id="1441469.A0A225ART8"/>
<dbReference type="Pfam" id="PF02770">
    <property type="entry name" value="Acyl-CoA_dh_M"/>
    <property type="match status" value="1"/>
</dbReference>
<dbReference type="InterPro" id="IPR013786">
    <property type="entry name" value="AcylCoA_DH/ox_N"/>
</dbReference>
<dbReference type="FunFam" id="1.10.540.10:FF:000027">
    <property type="entry name" value="Putative acyl-CoA dehydrogenase"/>
    <property type="match status" value="1"/>
</dbReference>
<dbReference type="Pfam" id="PF00441">
    <property type="entry name" value="Acyl-CoA_dh_1"/>
    <property type="match status" value="1"/>
</dbReference>
<dbReference type="SUPFAM" id="SSF48403">
    <property type="entry name" value="Ankyrin repeat"/>
    <property type="match status" value="1"/>
</dbReference>
<evidence type="ECO:0000256" key="1">
    <source>
        <dbReference type="ARBA" id="ARBA00001974"/>
    </source>
</evidence>
<evidence type="ECO:0000256" key="3">
    <source>
        <dbReference type="ARBA" id="ARBA00022630"/>
    </source>
</evidence>
<keyword evidence="4" id="KW-0274">FAD</keyword>
<dbReference type="SUPFAM" id="SSF56645">
    <property type="entry name" value="Acyl-CoA dehydrogenase NM domain-like"/>
    <property type="match status" value="1"/>
</dbReference>
<dbReference type="PANTHER" id="PTHR43884:SF12">
    <property type="entry name" value="ISOVALERYL-COA DEHYDROGENASE, MITOCHONDRIAL-RELATED"/>
    <property type="match status" value="1"/>
</dbReference>
<protein>
    <submittedName>
        <fullName evidence="10">Uncharacterized protein</fullName>
    </submittedName>
</protein>
<dbReference type="InterPro" id="IPR036250">
    <property type="entry name" value="AcylCo_DH-like_C"/>
</dbReference>
<comment type="similarity">
    <text evidence="2">Belongs to the acyl-CoA dehydrogenase family.</text>
</comment>
<dbReference type="InterPro" id="IPR006091">
    <property type="entry name" value="Acyl-CoA_Oxase/DH_mid-dom"/>
</dbReference>
<keyword evidence="11" id="KW-1185">Reference proteome</keyword>
<dbReference type="Gene3D" id="1.20.140.10">
    <property type="entry name" value="Butyryl-CoA Dehydrogenase, subunit A, domain 3"/>
    <property type="match status" value="1"/>
</dbReference>
<evidence type="ECO:0000256" key="6">
    <source>
        <dbReference type="SAM" id="MobiDB-lite"/>
    </source>
</evidence>
<feature type="compositionally biased region" description="Low complexity" evidence="6">
    <location>
        <begin position="460"/>
        <end position="475"/>
    </location>
</feature>
<dbReference type="AlphaFoldDB" id="A0A225ART8"/>
<dbReference type="GO" id="GO:0050660">
    <property type="term" value="F:flavin adenine dinucleotide binding"/>
    <property type="evidence" value="ECO:0007669"/>
    <property type="project" value="InterPro"/>
</dbReference>
<feature type="region of interest" description="Disordered" evidence="6">
    <location>
        <begin position="878"/>
        <end position="904"/>
    </location>
</feature>
<dbReference type="Proteomes" id="UP000214365">
    <property type="component" value="Unassembled WGS sequence"/>
</dbReference>
<comment type="caution">
    <text evidence="10">The sequence shown here is derived from an EMBL/GenBank/DDBJ whole genome shotgun (WGS) entry which is preliminary data.</text>
</comment>
<evidence type="ECO:0000256" key="5">
    <source>
        <dbReference type="SAM" id="Coils"/>
    </source>
</evidence>
<feature type="compositionally biased region" description="Low complexity" evidence="6">
    <location>
        <begin position="1004"/>
        <end position="1015"/>
    </location>
</feature>
<evidence type="ECO:0000313" key="10">
    <source>
        <dbReference type="EMBL" id="OKL61074.1"/>
    </source>
</evidence>
<dbReference type="InterPro" id="IPR009100">
    <property type="entry name" value="AcylCoA_DH/oxidase_NM_dom_sf"/>
</dbReference>
<keyword evidence="5" id="KW-0175">Coiled coil</keyword>
<feature type="domain" description="Acyl-CoA oxidase/dehydrogenase middle" evidence="8">
    <location>
        <begin position="170"/>
        <end position="269"/>
    </location>
</feature>
<evidence type="ECO:0000259" key="9">
    <source>
        <dbReference type="Pfam" id="PF02771"/>
    </source>
</evidence>
<evidence type="ECO:0000313" key="11">
    <source>
        <dbReference type="Proteomes" id="UP000214365"/>
    </source>
</evidence>
<feature type="coiled-coil region" evidence="5">
    <location>
        <begin position="782"/>
        <end position="809"/>
    </location>
</feature>
<evidence type="ECO:0000256" key="4">
    <source>
        <dbReference type="ARBA" id="ARBA00022827"/>
    </source>
</evidence>
<dbReference type="PANTHER" id="PTHR43884">
    <property type="entry name" value="ACYL-COA DEHYDROGENASE"/>
    <property type="match status" value="1"/>
</dbReference>
<dbReference type="FunFam" id="1.20.140.10:FF:000012">
    <property type="entry name" value="Acyl-CoA dehydrogenase fadE12"/>
    <property type="match status" value="1"/>
</dbReference>
<dbReference type="SUPFAM" id="SSF47203">
    <property type="entry name" value="Acyl-CoA dehydrogenase C-terminal domain-like"/>
    <property type="match status" value="1"/>
</dbReference>
<evidence type="ECO:0000259" key="8">
    <source>
        <dbReference type="Pfam" id="PF02770"/>
    </source>
</evidence>
<feature type="region of interest" description="Disordered" evidence="6">
    <location>
        <begin position="455"/>
        <end position="475"/>
    </location>
</feature>
<dbReference type="Gene3D" id="1.10.540.10">
    <property type="entry name" value="Acyl-CoA dehydrogenase/oxidase, N-terminal domain"/>
    <property type="match status" value="1"/>
</dbReference>
<dbReference type="Pfam" id="PF02771">
    <property type="entry name" value="Acyl-CoA_dh_N"/>
    <property type="match status" value="1"/>
</dbReference>
<accession>A0A225ART8</accession>
<proteinExistence type="inferred from homology"/>
<dbReference type="GeneID" id="31003231"/>
<dbReference type="InterPro" id="IPR009075">
    <property type="entry name" value="AcylCo_DH/oxidase_C"/>
</dbReference>